<feature type="transmembrane region" description="Helical" evidence="6">
    <location>
        <begin position="12"/>
        <end position="31"/>
    </location>
</feature>
<dbReference type="GO" id="GO:0016020">
    <property type="term" value="C:membrane"/>
    <property type="evidence" value="ECO:0007669"/>
    <property type="project" value="UniProtKB-SubCell"/>
</dbReference>
<comment type="similarity">
    <text evidence="2">Belongs to the PIEZO (TC 1.A.75) family.</text>
</comment>
<feature type="transmembrane region" description="Helical" evidence="6">
    <location>
        <begin position="1351"/>
        <end position="1370"/>
    </location>
</feature>
<evidence type="ECO:0000259" key="8">
    <source>
        <dbReference type="Pfam" id="PF23188"/>
    </source>
</evidence>
<dbReference type="GO" id="GO:0042391">
    <property type="term" value="P:regulation of membrane potential"/>
    <property type="evidence" value="ECO:0007669"/>
    <property type="project" value="TreeGrafter"/>
</dbReference>
<dbReference type="GO" id="GO:0008381">
    <property type="term" value="F:mechanosensitive monoatomic ion channel activity"/>
    <property type="evidence" value="ECO:0007669"/>
    <property type="project" value="InterPro"/>
</dbReference>
<feature type="domain" description="Piezo THU9 and anchor" evidence="9">
    <location>
        <begin position="920"/>
        <end position="1033"/>
    </location>
</feature>
<dbReference type="InterPro" id="IPR056770">
    <property type="entry name" value="Piezo_THU9_anchor"/>
</dbReference>
<feature type="transmembrane region" description="Helical" evidence="6">
    <location>
        <begin position="239"/>
        <end position="265"/>
    </location>
</feature>
<dbReference type="InterPro" id="IPR027272">
    <property type="entry name" value="Piezo"/>
</dbReference>
<proteinExistence type="inferred from homology"/>
<accession>A0A238C2F3</accession>
<feature type="transmembrane region" description="Helical" evidence="6">
    <location>
        <begin position="68"/>
        <end position="87"/>
    </location>
</feature>
<evidence type="ECO:0000256" key="5">
    <source>
        <dbReference type="ARBA" id="ARBA00023136"/>
    </source>
</evidence>
<feature type="domain" description="Piezo transmembrane helical unit" evidence="8">
    <location>
        <begin position="761"/>
        <end position="813"/>
    </location>
</feature>
<dbReference type="InterPro" id="IPR056768">
    <property type="entry name" value="THU_Piezo"/>
</dbReference>
<sequence>MTFFLHRSIFFWYLLIALTLTHLVLLIDRYIAKYEIDTSDILLGPLATEYRVKLSPFCSTFIRDFGRILLIICVRLSDILCAFSLAFCAIHKVSPVALPMLLVAVLLFIPLPANIKRIACFLSTYYVLAVTIFKLTFDAYEGFIDYPDFCNVFRLKEWLYWIGLIANDARPALAPVICICALTARSSLQHIKKMYGVRYNKKLPTLPFPDVDCTNADKGIRSFVKFYTNFILYKFSYEVYMTLVLLSAVVASNIISLLSVIGLVLCLLVDRWRIRRIFLIFVCYHLVVFVYSLLAYIGPIPGECYYGIPIHPDYAPYFAFINNGQYTVSSQRKSSYAIYCYFLNVGISIIQYCNFKIEFLEGDNAGGGSNDGILLTLHRKESLEYNPVPHFYSVHVKILDELKQCVCSYYHWFVLLFLLSDGIRLSSPVLSVVLIMLAFINLWRGADLYLSHPAVFIRKWRLITVYLLAAISIRIAALIADGLLGHFLIYDKTNSISYMSFHVMLSYFSNSSEDNTSISFLLLFVFSERRYETVNVVIVGTFNAASLIYELIEFNNSIFRGVVLQTQLIYKAMTYHQQQDRRRLAKIKRTIETMTKVNLPLGEWFIESIRGWNENLLHTVDIATENTEEATFSSNSSVSEIKNEYDDKTKENKKTKTPYITISALLSACALWLARKTLGYRYIRFVINEEKRLLLEKLPAELSLVSQDSLSKLEKCNLGNEICLVTSSRDIIKYMNEVHDRWLKLPLLWRLLNAIGTFWVCNTALLCYLIIIVAHGQAACLFTFPLTILVFFWGAISERKRRLLWTIAIFYVQRNGFWYASSRQLLQNEGNKKCCLWSVLLDILRLRQRSPSNYYSWMILSDLFALIILIVNFSNFDLARRSAFTLLESNSSLLPDSFVYYFMASLGMANHIRPNNLSQASNTSKICIFGARGIHMLSSAFQVRDGYPKFIVGDTMMKSNPISWALYVGYFYTVPVFEIATILDWTFTSTTLTLLDFYILKTINYYLYFIKGMRKFEAFYPRKRAELTSVSAKKLNRSDISFCHGDNRRNGVYVSLNTAPSPHSLFNIRIKNCINLDRLMFVGIFLPVQMVFTLRIDKHPILYEYHLEDLPLISDREYNHLIKYFAFDMYAQNFIKSLGAETIVEATLPSRGMIHYVHPDWKAQLMQLVNETTDRLKLKSRIYLRRMRVQEQRDNLLKKTDTTPLETAREWEMEMERQEVQDLSDVHGMFVLIQVLGSTNCSDVFEMDISEIVRPLITVPNGGLMYEYPIIGEEQFIDGFAYFNYTFKYMTKLILKPDCTENQIPIEGVSIPHVVMFEQYGVGHDGSIIGVAGALRFLFFVYKVSSSYLRLLNISTPSLVMTFAMIYLLSFKLRDILMTKPFELTFRELGDPSRLIRLCSSISIARETKLYDLEHDLYGKLIYILRSSEALIRYTQYKMKNII</sequence>
<dbReference type="GO" id="GO:0005261">
    <property type="term" value="F:monoatomic cation channel activity"/>
    <property type="evidence" value="ECO:0007669"/>
    <property type="project" value="TreeGrafter"/>
</dbReference>
<evidence type="ECO:0000259" key="7">
    <source>
        <dbReference type="Pfam" id="PF12166"/>
    </source>
</evidence>
<comment type="subcellular location">
    <subcellularLocation>
        <location evidence="1">Membrane</location>
        <topology evidence="1">Multi-pass membrane protein</topology>
    </subcellularLocation>
</comment>
<feature type="transmembrane region" description="Helical" evidence="6">
    <location>
        <begin position="747"/>
        <end position="771"/>
    </location>
</feature>
<feature type="transmembrane region" description="Helical" evidence="6">
    <location>
        <begin position="1326"/>
        <end position="1345"/>
    </location>
</feature>
<dbReference type="Pfam" id="PF24874">
    <property type="entry name" value="Piezo_THU9_anchor"/>
    <property type="match status" value="1"/>
</dbReference>
<evidence type="ECO:0000256" key="6">
    <source>
        <dbReference type="SAM" id="Phobius"/>
    </source>
</evidence>
<keyword evidence="4 6" id="KW-1133">Transmembrane helix</keyword>
<evidence type="ECO:0000313" key="11">
    <source>
        <dbReference type="Proteomes" id="UP000242913"/>
    </source>
</evidence>
<keyword evidence="11" id="KW-1185">Reference proteome</keyword>
<dbReference type="Pfam" id="PF23188">
    <property type="entry name" value="THU_Piezo1"/>
    <property type="match status" value="1"/>
</dbReference>
<feature type="transmembrane region" description="Helical" evidence="6">
    <location>
        <begin position="118"/>
        <end position="137"/>
    </location>
</feature>
<evidence type="ECO:0000256" key="2">
    <source>
        <dbReference type="ARBA" id="ARBA00007821"/>
    </source>
</evidence>
<feature type="transmembrane region" description="Helical" evidence="6">
    <location>
        <begin position="964"/>
        <end position="983"/>
    </location>
</feature>
<feature type="transmembrane region" description="Helical" evidence="6">
    <location>
        <begin position="989"/>
        <end position="1009"/>
    </location>
</feature>
<feature type="transmembrane region" description="Helical" evidence="6">
    <location>
        <begin position="277"/>
        <end position="297"/>
    </location>
</feature>
<feature type="transmembrane region" description="Helical" evidence="6">
    <location>
        <begin position="802"/>
        <end position="820"/>
    </location>
</feature>
<keyword evidence="5 6" id="KW-0472">Membrane</keyword>
<evidence type="ECO:0000256" key="1">
    <source>
        <dbReference type="ARBA" id="ARBA00004141"/>
    </source>
</evidence>
<dbReference type="EMBL" id="KZ269980">
    <property type="protein sequence ID" value="OZC11623.1"/>
    <property type="molecule type" value="Genomic_DNA"/>
</dbReference>
<dbReference type="InterPro" id="IPR031334">
    <property type="entry name" value="Piezo_cap_dom"/>
</dbReference>
<protein>
    <recommendedName>
        <fullName evidence="12">Piezo non-specific cation channel R-Ras-binding domain-containing protein</fullName>
    </recommendedName>
</protein>
<evidence type="ECO:0000259" key="9">
    <source>
        <dbReference type="Pfam" id="PF24874"/>
    </source>
</evidence>
<feature type="transmembrane region" description="Helical" evidence="6">
    <location>
        <begin position="854"/>
        <end position="873"/>
    </location>
</feature>
<dbReference type="GO" id="GO:0071260">
    <property type="term" value="P:cellular response to mechanical stimulus"/>
    <property type="evidence" value="ECO:0007669"/>
    <property type="project" value="TreeGrafter"/>
</dbReference>
<name>A0A238C2F3_9BILA</name>
<dbReference type="Proteomes" id="UP000242913">
    <property type="component" value="Unassembled WGS sequence"/>
</dbReference>
<evidence type="ECO:0000313" key="10">
    <source>
        <dbReference type="EMBL" id="OZC11623.1"/>
    </source>
</evidence>
<evidence type="ECO:0000256" key="3">
    <source>
        <dbReference type="ARBA" id="ARBA00022692"/>
    </source>
</evidence>
<keyword evidence="3 6" id="KW-0812">Transmembrane</keyword>
<evidence type="ECO:0000256" key="4">
    <source>
        <dbReference type="ARBA" id="ARBA00022989"/>
    </source>
</evidence>
<gene>
    <name evidence="10" type="ORF">X798_01486</name>
</gene>
<feature type="transmembrane region" description="Helical" evidence="6">
    <location>
        <begin position="463"/>
        <end position="490"/>
    </location>
</feature>
<organism evidence="10 11">
    <name type="scientific">Onchocerca flexuosa</name>
    <dbReference type="NCBI Taxonomy" id="387005"/>
    <lineage>
        <taxon>Eukaryota</taxon>
        <taxon>Metazoa</taxon>
        <taxon>Ecdysozoa</taxon>
        <taxon>Nematoda</taxon>
        <taxon>Chromadorea</taxon>
        <taxon>Rhabditida</taxon>
        <taxon>Spirurina</taxon>
        <taxon>Spiruromorpha</taxon>
        <taxon>Filarioidea</taxon>
        <taxon>Onchocercidae</taxon>
        <taxon>Onchocerca</taxon>
    </lineage>
</organism>
<feature type="domain" description="Piezo non-specific cation channel cap" evidence="7">
    <location>
        <begin position="1111"/>
        <end position="1436"/>
    </location>
</feature>
<feature type="transmembrane region" description="Helical" evidence="6">
    <location>
        <begin position="657"/>
        <end position="674"/>
    </location>
</feature>
<feature type="transmembrane region" description="Helical" evidence="6">
    <location>
        <begin position="425"/>
        <end position="443"/>
    </location>
</feature>
<dbReference type="PANTHER" id="PTHR13167:SF25">
    <property type="entry name" value="PIEZO-TYPE MECHANOSENSITIVE ION CHANNEL COMPONENT"/>
    <property type="match status" value="1"/>
</dbReference>
<dbReference type="PANTHER" id="PTHR13167">
    <property type="entry name" value="PIEZO-TYPE MECHANOSENSITIVE ION CHANNEL COMPONENT"/>
    <property type="match status" value="1"/>
</dbReference>
<dbReference type="GO" id="GO:0050982">
    <property type="term" value="P:detection of mechanical stimulus"/>
    <property type="evidence" value="ECO:0007669"/>
    <property type="project" value="TreeGrafter"/>
</dbReference>
<reference evidence="10 11" key="1">
    <citation type="submission" date="2015-12" db="EMBL/GenBank/DDBJ databases">
        <title>Draft genome of the nematode, Onchocerca flexuosa.</title>
        <authorList>
            <person name="Mitreva M."/>
        </authorList>
    </citation>
    <scope>NUCLEOTIDE SEQUENCE [LARGE SCALE GENOMIC DNA]</scope>
    <source>
        <strain evidence="10">Red Deer</strain>
    </source>
</reference>
<evidence type="ECO:0008006" key="12">
    <source>
        <dbReference type="Google" id="ProtNLM"/>
    </source>
</evidence>
<feature type="transmembrane region" description="Helical" evidence="6">
    <location>
        <begin position="93"/>
        <end position="111"/>
    </location>
</feature>
<dbReference type="OrthoDB" id="5862934at2759"/>
<dbReference type="Pfam" id="PF12166">
    <property type="entry name" value="Piezo_cap"/>
    <property type="match status" value="1"/>
</dbReference>
<feature type="transmembrane region" description="Helical" evidence="6">
    <location>
        <begin position="778"/>
        <end position="796"/>
    </location>
</feature>